<dbReference type="Pfam" id="PF05656">
    <property type="entry name" value="DUF805"/>
    <property type="match status" value="1"/>
</dbReference>
<dbReference type="Proteomes" id="UP001595998">
    <property type="component" value="Unassembled WGS sequence"/>
</dbReference>
<keyword evidence="3" id="KW-1185">Reference proteome</keyword>
<organism evidence="2 3">
    <name type="scientific">Deinococcus navajonensis</name>
    <dbReference type="NCBI Taxonomy" id="309884"/>
    <lineage>
        <taxon>Bacteria</taxon>
        <taxon>Thermotogati</taxon>
        <taxon>Deinococcota</taxon>
        <taxon>Deinococci</taxon>
        <taxon>Deinococcales</taxon>
        <taxon>Deinococcaceae</taxon>
        <taxon>Deinococcus</taxon>
    </lineage>
</organism>
<protein>
    <submittedName>
        <fullName evidence="2">DUF805 domain-containing protein</fullName>
    </submittedName>
</protein>
<dbReference type="PANTHER" id="PTHR34980">
    <property type="entry name" value="INNER MEMBRANE PROTEIN-RELATED-RELATED"/>
    <property type="match status" value="1"/>
</dbReference>
<feature type="transmembrane region" description="Helical" evidence="1">
    <location>
        <begin position="64"/>
        <end position="85"/>
    </location>
</feature>
<dbReference type="PANTHER" id="PTHR34980:SF2">
    <property type="entry name" value="INNER MEMBRANE PROTEIN YHAH-RELATED"/>
    <property type="match status" value="1"/>
</dbReference>
<accession>A0ABV8XTW6</accession>
<sequence length="133" mass="15484">MNSPQDIWSRYWIPAMEQYDKLSGRTPVRNYWMFIALTWMIRFLLIVLFAYLDITVGRYDWQALLNIYGIFVLIPTVTMTVRRLHDAGRSGWYILGLLVPIYGFFVLSMLIQRGEPVANKWGPPPDEAPLQGA</sequence>
<comment type="caution">
    <text evidence="2">The sequence shown here is derived from an EMBL/GenBank/DDBJ whole genome shotgun (WGS) entry which is preliminary data.</text>
</comment>
<evidence type="ECO:0000313" key="3">
    <source>
        <dbReference type="Proteomes" id="UP001595998"/>
    </source>
</evidence>
<dbReference type="EMBL" id="JBHSEH010000029">
    <property type="protein sequence ID" value="MFC4428042.1"/>
    <property type="molecule type" value="Genomic_DNA"/>
</dbReference>
<reference evidence="3" key="1">
    <citation type="journal article" date="2019" name="Int. J. Syst. Evol. Microbiol.">
        <title>The Global Catalogue of Microorganisms (GCM) 10K type strain sequencing project: providing services to taxonomists for standard genome sequencing and annotation.</title>
        <authorList>
            <consortium name="The Broad Institute Genomics Platform"/>
            <consortium name="The Broad Institute Genome Sequencing Center for Infectious Disease"/>
            <person name="Wu L."/>
            <person name="Ma J."/>
        </authorList>
    </citation>
    <scope>NUCLEOTIDE SEQUENCE [LARGE SCALE GENOMIC DNA]</scope>
    <source>
        <strain evidence="3">CCUG 56029</strain>
    </source>
</reference>
<proteinExistence type="predicted"/>
<gene>
    <name evidence="2" type="ORF">ACFOZ9_17690</name>
</gene>
<evidence type="ECO:0000256" key="1">
    <source>
        <dbReference type="SAM" id="Phobius"/>
    </source>
</evidence>
<feature type="transmembrane region" description="Helical" evidence="1">
    <location>
        <begin position="31"/>
        <end position="52"/>
    </location>
</feature>
<keyword evidence="1" id="KW-0472">Membrane</keyword>
<keyword evidence="1" id="KW-1133">Transmembrane helix</keyword>
<dbReference type="InterPro" id="IPR008523">
    <property type="entry name" value="DUF805"/>
</dbReference>
<feature type="transmembrane region" description="Helical" evidence="1">
    <location>
        <begin position="91"/>
        <end position="111"/>
    </location>
</feature>
<evidence type="ECO:0000313" key="2">
    <source>
        <dbReference type="EMBL" id="MFC4428042.1"/>
    </source>
</evidence>
<name>A0ABV8XTW6_9DEIO</name>
<keyword evidence="1" id="KW-0812">Transmembrane</keyword>
<dbReference type="RefSeq" id="WP_380042193.1">
    <property type="nucleotide sequence ID" value="NZ_JBHSEH010000029.1"/>
</dbReference>